<accession>A0A7J0FER5</accession>
<keyword evidence="4 5" id="KW-0067">ATP-binding</keyword>
<evidence type="ECO:0000256" key="5">
    <source>
        <dbReference type="PROSITE-ProRule" id="PRU10141"/>
    </source>
</evidence>
<sequence>MAIEITKEVVLPAVESTKIPLVSKTQSFTYSEISSITNNFETPLGKGASGEVYRGYLKDEGEVAVKILTESSPESARLFQTEVELLWRIHHNRLVSFLGYCNEGTNMAVVYEFMASGSLKKNLSGLEYLHKHCTPSIVHRDLKPDNILLDKNLRAKISDFGISIIFEAENRTHMTMENVAGTRGYLDPEYHSTGKLSEKSDVYSFGIVLLELITGQPAVIKETEGTQQFIHIVKWILLKEMDINDIIDSRLQGNFGMDSALKVIEIAMECVLETARQRPYMATVLAKLKECLALESRDVGASRVDADDKGTSRLIKRTSMEM</sequence>
<evidence type="ECO:0000256" key="2">
    <source>
        <dbReference type="ARBA" id="ARBA00022741"/>
    </source>
</evidence>
<comment type="similarity">
    <text evidence="6">Belongs to the protein kinase superfamily.</text>
</comment>
<dbReference type="PROSITE" id="PS00108">
    <property type="entry name" value="PROTEIN_KINASE_ST"/>
    <property type="match status" value="1"/>
</dbReference>
<dbReference type="EMBL" id="BJWL01000011">
    <property type="protein sequence ID" value="GFY97103.1"/>
    <property type="molecule type" value="Genomic_DNA"/>
</dbReference>
<dbReference type="PROSITE" id="PS50011">
    <property type="entry name" value="PROTEIN_KINASE_DOM"/>
    <property type="match status" value="1"/>
</dbReference>
<evidence type="ECO:0000259" key="7">
    <source>
        <dbReference type="PROSITE" id="PS50011"/>
    </source>
</evidence>
<dbReference type="SMART" id="SM00220">
    <property type="entry name" value="S_TKc"/>
    <property type="match status" value="1"/>
</dbReference>
<dbReference type="GO" id="GO:0005524">
    <property type="term" value="F:ATP binding"/>
    <property type="evidence" value="ECO:0007669"/>
    <property type="project" value="UniProtKB-UniRule"/>
</dbReference>
<dbReference type="InterPro" id="IPR011009">
    <property type="entry name" value="Kinase-like_dom_sf"/>
</dbReference>
<dbReference type="Proteomes" id="UP000585474">
    <property type="component" value="Unassembled WGS sequence"/>
</dbReference>
<dbReference type="AlphaFoldDB" id="A0A7J0FER5"/>
<keyword evidence="9" id="KW-1185">Reference proteome</keyword>
<feature type="binding site" evidence="5">
    <location>
        <position position="66"/>
    </location>
    <ligand>
        <name>ATP</name>
        <dbReference type="ChEBI" id="CHEBI:30616"/>
    </ligand>
</feature>
<proteinExistence type="inferred from homology"/>
<dbReference type="Gene3D" id="1.10.510.10">
    <property type="entry name" value="Transferase(Phosphotransferase) domain 1"/>
    <property type="match status" value="1"/>
</dbReference>
<keyword evidence="6" id="KW-0723">Serine/threonine-protein kinase</keyword>
<dbReference type="InterPro" id="IPR000719">
    <property type="entry name" value="Prot_kinase_dom"/>
</dbReference>
<dbReference type="SUPFAM" id="SSF56112">
    <property type="entry name" value="Protein kinase-like (PK-like)"/>
    <property type="match status" value="1"/>
</dbReference>
<feature type="domain" description="Protein kinase" evidence="7">
    <location>
        <begin position="38"/>
        <end position="292"/>
    </location>
</feature>
<protein>
    <submittedName>
        <fullName evidence="8">Leucine-rich repeat protein kinase family protein</fullName>
    </submittedName>
</protein>
<dbReference type="PANTHER" id="PTHR45631">
    <property type="entry name" value="OS07G0107800 PROTEIN-RELATED"/>
    <property type="match status" value="1"/>
</dbReference>
<comment type="caution">
    <text evidence="8">The sequence shown here is derived from an EMBL/GenBank/DDBJ whole genome shotgun (WGS) entry which is preliminary data.</text>
</comment>
<keyword evidence="3 8" id="KW-0418">Kinase</keyword>
<dbReference type="Pfam" id="PF00069">
    <property type="entry name" value="Pkinase"/>
    <property type="match status" value="1"/>
</dbReference>
<dbReference type="Gene3D" id="3.30.200.20">
    <property type="entry name" value="Phosphorylase Kinase, domain 1"/>
    <property type="match status" value="1"/>
</dbReference>
<name>A0A7J0FER5_9ERIC</name>
<keyword evidence="2 5" id="KW-0547">Nucleotide-binding</keyword>
<dbReference type="InterPro" id="IPR017441">
    <property type="entry name" value="Protein_kinase_ATP_BS"/>
</dbReference>
<dbReference type="GO" id="GO:0004674">
    <property type="term" value="F:protein serine/threonine kinase activity"/>
    <property type="evidence" value="ECO:0007669"/>
    <property type="project" value="UniProtKB-KW"/>
</dbReference>
<evidence type="ECO:0000256" key="4">
    <source>
        <dbReference type="ARBA" id="ARBA00022840"/>
    </source>
</evidence>
<evidence type="ECO:0000313" key="9">
    <source>
        <dbReference type="Proteomes" id="UP000585474"/>
    </source>
</evidence>
<dbReference type="PANTHER" id="PTHR45631:SF215">
    <property type="entry name" value="PROTEIN KINASE DOMAIN-CONTAINING PROTEIN"/>
    <property type="match status" value="1"/>
</dbReference>
<keyword evidence="1" id="KW-0808">Transferase</keyword>
<dbReference type="InterPro" id="IPR008271">
    <property type="entry name" value="Ser/Thr_kinase_AS"/>
</dbReference>
<evidence type="ECO:0000313" key="8">
    <source>
        <dbReference type="EMBL" id="GFY97103.1"/>
    </source>
</evidence>
<dbReference type="OrthoDB" id="1658010at2759"/>
<evidence type="ECO:0000256" key="1">
    <source>
        <dbReference type="ARBA" id="ARBA00022679"/>
    </source>
</evidence>
<reference evidence="8 9" key="1">
    <citation type="submission" date="2019-07" db="EMBL/GenBank/DDBJ databases">
        <title>De Novo Assembly of kiwifruit Actinidia rufa.</title>
        <authorList>
            <person name="Sugita-Konishi S."/>
            <person name="Sato K."/>
            <person name="Mori E."/>
            <person name="Abe Y."/>
            <person name="Kisaki G."/>
            <person name="Hamano K."/>
            <person name="Suezawa K."/>
            <person name="Otani M."/>
            <person name="Fukuda T."/>
            <person name="Manabe T."/>
            <person name="Gomi K."/>
            <person name="Tabuchi M."/>
            <person name="Akimitsu K."/>
            <person name="Kataoka I."/>
        </authorList>
    </citation>
    <scope>NUCLEOTIDE SEQUENCE [LARGE SCALE GENOMIC DNA]</scope>
    <source>
        <strain evidence="9">cv. Fuchu</strain>
    </source>
</reference>
<dbReference type="PROSITE" id="PS00107">
    <property type="entry name" value="PROTEIN_KINASE_ATP"/>
    <property type="match status" value="1"/>
</dbReference>
<evidence type="ECO:0000256" key="3">
    <source>
        <dbReference type="ARBA" id="ARBA00022777"/>
    </source>
</evidence>
<organism evidence="8 9">
    <name type="scientific">Actinidia rufa</name>
    <dbReference type="NCBI Taxonomy" id="165716"/>
    <lineage>
        <taxon>Eukaryota</taxon>
        <taxon>Viridiplantae</taxon>
        <taxon>Streptophyta</taxon>
        <taxon>Embryophyta</taxon>
        <taxon>Tracheophyta</taxon>
        <taxon>Spermatophyta</taxon>
        <taxon>Magnoliopsida</taxon>
        <taxon>eudicotyledons</taxon>
        <taxon>Gunneridae</taxon>
        <taxon>Pentapetalae</taxon>
        <taxon>asterids</taxon>
        <taxon>Ericales</taxon>
        <taxon>Actinidiaceae</taxon>
        <taxon>Actinidia</taxon>
    </lineage>
</organism>
<evidence type="ECO:0000256" key="6">
    <source>
        <dbReference type="RuleBase" id="RU000304"/>
    </source>
</evidence>
<gene>
    <name evidence="8" type="ORF">Acr_11g0014090</name>
</gene>